<keyword evidence="1" id="KW-0808">Transferase</keyword>
<gene>
    <name evidence="1" type="ORF">FQ019_03345</name>
</gene>
<accession>A0ABY3KWR0</accession>
<dbReference type="Proteomes" id="UP000321528">
    <property type="component" value="Unassembled WGS sequence"/>
</dbReference>
<dbReference type="GO" id="GO:0016301">
    <property type="term" value="F:kinase activity"/>
    <property type="evidence" value="ECO:0007669"/>
    <property type="project" value="UniProtKB-KW"/>
</dbReference>
<comment type="caution">
    <text evidence="1">The sequence shown here is derived from an EMBL/GenBank/DDBJ whole genome shotgun (WGS) entry which is preliminary data.</text>
</comment>
<evidence type="ECO:0000313" key="1">
    <source>
        <dbReference type="EMBL" id="TXK07005.1"/>
    </source>
</evidence>
<dbReference type="InterPro" id="IPR018197">
    <property type="entry name" value="Glycerate_kinase_RE-like"/>
</dbReference>
<dbReference type="Gene3D" id="3.40.50.10350">
    <property type="entry name" value="Glycerate kinase, domain 1"/>
    <property type="match status" value="1"/>
</dbReference>
<keyword evidence="2" id="KW-1185">Reference proteome</keyword>
<dbReference type="EMBL" id="VNWL01000008">
    <property type="protein sequence ID" value="TXK07005.1"/>
    <property type="molecule type" value="Genomic_DNA"/>
</dbReference>
<sequence length="36" mass="3919">MKFILALHKYKGSLTGQEFCEAVASGIHKVSQVLLA</sequence>
<reference evidence="1 2" key="1">
    <citation type="submission" date="2019-07" db="EMBL/GenBank/DDBJ databases">
        <title>Draft genome of two Muricauda strains isolated from deep sea.</title>
        <authorList>
            <person name="Sun C."/>
        </authorList>
    </citation>
    <scope>NUCLEOTIDE SEQUENCE [LARGE SCALE GENOMIC DNA]</scope>
    <source>
        <strain evidence="1 2">NH166</strain>
    </source>
</reference>
<organism evidence="1 2">
    <name type="scientific">Flagellimonas aequoris</name>
    <dbReference type="NCBI Taxonomy" id="2306997"/>
    <lineage>
        <taxon>Bacteria</taxon>
        <taxon>Pseudomonadati</taxon>
        <taxon>Bacteroidota</taxon>
        <taxon>Flavobacteriia</taxon>
        <taxon>Flavobacteriales</taxon>
        <taxon>Flavobacteriaceae</taxon>
        <taxon>Flagellimonas</taxon>
    </lineage>
</organism>
<protein>
    <submittedName>
        <fullName evidence="1">Glycerate kinase</fullName>
    </submittedName>
</protein>
<name>A0ABY3KWR0_9FLAO</name>
<evidence type="ECO:0000313" key="2">
    <source>
        <dbReference type="Proteomes" id="UP000321528"/>
    </source>
</evidence>
<keyword evidence="1" id="KW-0418">Kinase</keyword>
<proteinExistence type="predicted"/>